<organism evidence="2 3">
    <name type="scientific">Legionella busanensis</name>
    <dbReference type="NCBI Taxonomy" id="190655"/>
    <lineage>
        <taxon>Bacteria</taxon>
        <taxon>Pseudomonadati</taxon>
        <taxon>Pseudomonadota</taxon>
        <taxon>Gammaproteobacteria</taxon>
        <taxon>Legionellales</taxon>
        <taxon>Legionellaceae</taxon>
        <taxon>Legionella</taxon>
    </lineage>
</organism>
<name>A0A378JKC0_9GAMM</name>
<dbReference type="OrthoDB" id="7056945at2"/>
<sequence length="403" mass="47996">MEDEFKETIIKFPDKLVQIYTLPLIKYLKNNPHLIKTCPGMLVNFDEISFYVFRSHIAIEYDGPYNILDINRPINMKCNFFVFMDKECDVLEGITGFKYTKGDSDSFILPVTNEELVVPTLNGLDKLVELKWNFFAQNMKLIISQNISIDKKRPTRIINSYFFDANSKGLMTRHVKWLEILPINFKENDNFYTLEWDTFFLENAYKIDASYCFDFPDDYKYKLLPIINRFIELWGNDCTKETTITKFLSKNEHQFIIKKKFGVIKISPETICIWQNSKKENLKPDFFIIHPNGYADIVDFKLPKIDKVIVGTVNRRSFSAKLNQYIAQMREYANFFNEECNRVWFEKEYGFKVKNPRKYLIIGRRNNFSNDEWREILADYQNIEIFTYDDLIDSVTSQFYMVN</sequence>
<feature type="domain" description="Shedu protein SduA C-terminal" evidence="1">
    <location>
        <begin position="240"/>
        <end position="392"/>
    </location>
</feature>
<dbReference type="EMBL" id="UGOD01000001">
    <property type="protein sequence ID" value="STX50763.1"/>
    <property type="molecule type" value="Genomic_DNA"/>
</dbReference>
<dbReference type="RefSeq" id="WP_115330449.1">
    <property type="nucleotide sequence ID" value="NZ_CAAAHP010000007.1"/>
</dbReference>
<dbReference type="AlphaFoldDB" id="A0A378JKC0"/>
<dbReference type="InterPro" id="IPR025359">
    <property type="entry name" value="SduA_C"/>
</dbReference>
<reference evidence="2 3" key="1">
    <citation type="submission" date="2018-06" db="EMBL/GenBank/DDBJ databases">
        <authorList>
            <consortium name="Pathogen Informatics"/>
            <person name="Doyle S."/>
        </authorList>
    </citation>
    <scope>NUCLEOTIDE SEQUENCE [LARGE SCALE GENOMIC DNA]</scope>
    <source>
        <strain evidence="2 3">NCTC13316</strain>
    </source>
</reference>
<evidence type="ECO:0000313" key="3">
    <source>
        <dbReference type="Proteomes" id="UP000254794"/>
    </source>
</evidence>
<protein>
    <recommendedName>
        <fullName evidence="1">Shedu protein SduA C-terminal domain-containing protein</fullName>
    </recommendedName>
</protein>
<gene>
    <name evidence="2" type="ORF">NCTC13316_00850</name>
</gene>
<evidence type="ECO:0000313" key="2">
    <source>
        <dbReference type="EMBL" id="STX50763.1"/>
    </source>
</evidence>
<dbReference type="Pfam" id="PF14082">
    <property type="entry name" value="SduA_C"/>
    <property type="match status" value="1"/>
</dbReference>
<dbReference type="Proteomes" id="UP000254794">
    <property type="component" value="Unassembled WGS sequence"/>
</dbReference>
<evidence type="ECO:0000259" key="1">
    <source>
        <dbReference type="Pfam" id="PF14082"/>
    </source>
</evidence>
<proteinExistence type="predicted"/>
<accession>A0A378JKC0</accession>
<keyword evidence="3" id="KW-1185">Reference proteome</keyword>